<evidence type="ECO:0000313" key="22">
    <source>
        <dbReference type="WormBase" id="SRAE_X000136600"/>
    </source>
</evidence>
<feature type="disulfide bond" evidence="15">
    <location>
        <begin position="730"/>
        <end position="788"/>
    </location>
</feature>
<evidence type="ECO:0000256" key="10">
    <source>
        <dbReference type="ARBA" id="ARBA00023180"/>
    </source>
</evidence>
<evidence type="ECO:0000256" key="5">
    <source>
        <dbReference type="ARBA" id="ARBA00022692"/>
    </source>
</evidence>
<dbReference type="InterPro" id="IPR015683">
    <property type="entry name" value="Ionotropic_Glu_rcpt"/>
</dbReference>
<keyword evidence="10" id="KW-0325">Glycoprotein</keyword>
<dbReference type="PRINTS" id="PR00177">
    <property type="entry name" value="NMDARECEPTOR"/>
</dbReference>
<feature type="transmembrane region" description="Helical" evidence="16">
    <location>
        <begin position="587"/>
        <end position="608"/>
    </location>
</feature>
<evidence type="ECO:0000256" key="9">
    <source>
        <dbReference type="ARBA" id="ARBA00023170"/>
    </source>
</evidence>
<dbReference type="GO" id="GO:0038023">
    <property type="term" value="F:signaling receptor activity"/>
    <property type="evidence" value="ECO:0007669"/>
    <property type="project" value="InterPro"/>
</dbReference>
<dbReference type="SMART" id="SM00918">
    <property type="entry name" value="Lig_chan-Glu_bd"/>
    <property type="match status" value="1"/>
</dbReference>
<keyword evidence="9 19" id="KW-0675">Receptor</keyword>
<feature type="domain" description="Ionotropic glutamate receptor C-terminal" evidence="17">
    <location>
        <begin position="384"/>
        <end position="781"/>
    </location>
</feature>
<dbReference type="InterPro" id="IPR001508">
    <property type="entry name" value="Iono_Glu_rcpt_met"/>
</dbReference>
<dbReference type="EMBL" id="LN609396">
    <property type="protein sequence ID" value="CEF59620.1"/>
    <property type="molecule type" value="Genomic_DNA"/>
</dbReference>
<evidence type="ECO:0000256" key="8">
    <source>
        <dbReference type="ARBA" id="ARBA00023136"/>
    </source>
</evidence>
<dbReference type="SMART" id="SM00079">
    <property type="entry name" value="PBPe"/>
    <property type="match status" value="1"/>
</dbReference>
<evidence type="ECO:0000256" key="12">
    <source>
        <dbReference type="ARBA" id="ARBA00023303"/>
    </source>
</evidence>
<dbReference type="CDD" id="cd13717">
    <property type="entry name" value="PBP2_iGluR_putative"/>
    <property type="match status" value="1"/>
</dbReference>
<sequence>MYMKNKIPNENITFEVIKIKNNFSYEYLCKILPPNTVFIINGKVTKNNQEIIYKFVNETQIPMIQLQYDLEYLNINKTCLENDYFCLTTTNTEKYYIQLIPAVNIFYLSLGTFLPLIPFQNDIGIIYDFTVNQLEINLTSLIKNIPIINGSLIESKATNKEIKQQLLILSQMYKTLIFMCQTSTIENYVLISEEYFDKNTFTWIAFTTDVTPFKCFNCLTVDIFWIRIHHKTRPNNIYTIREYIITQNFNENFSEILKPYNYVKVSTFFEIFETVYNFVNTTFFEKIDSNLTLCYKTKYWKKHSVKSAMFDIENYNLPDYGEYLSSNYTSSLFYQNVGVRIYKIVRRRDLYEGNINKYLGNWTYNDGVTIFYGNFSVDVYLLKNYRIAAIIQPPFIQLKQDNNKNLEGYCIDLLNLIQDDLKFNYTLYLVEDGLFGTVDENGIWNGVVGDIVAGNADFSIASLAVMAEREIDIDYTIPYYDLVGTTILVKKAVVDNSLFKFFQVLEIPVWCAILGAYLLTSILLWLYDRLSPFSYTNLSKKTENSELENKRKFTLKECLWFCLTSLTPQGGGETPLNASGRFLSATWWVFSFIIIATYTANLAAFLTVSRLEQSISSLDDLANQYKVDYAPIKGSDAEMYFKRMAMIEEKFYNIWKEISLNESLNSVDRAKLAIWDYPVSEKFSNLWRNMQQSKLPNNIDEAINRVLTSENGFAFIGDAMDIQYAVLTNCDLQIIGNEFSRKPYALGIQSAHPMKDKLSTSILRLLHQRKLEELKSKWWDENPNKAKCPTTSDNNYGIKIENIGGVFIVILGGIVIAIITLIIEYIYHHQMIKKKVKLSMSNNTTDSTIHMSNIFSTSIDNDAFEDIEINELQDITSLRHRNTINTDN</sequence>
<evidence type="ECO:0000256" key="4">
    <source>
        <dbReference type="ARBA" id="ARBA00022475"/>
    </source>
</evidence>
<evidence type="ECO:0000256" key="16">
    <source>
        <dbReference type="SAM" id="Phobius"/>
    </source>
</evidence>
<proteinExistence type="inferred from homology"/>
<dbReference type="Gene3D" id="1.10.287.70">
    <property type="match status" value="1"/>
</dbReference>
<feature type="transmembrane region" description="Helical" evidence="16">
    <location>
        <begin position="507"/>
        <end position="527"/>
    </location>
</feature>
<dbReference type="RefSeq" id="XP_024498831.1">
    <property type="nucleotide sequence ID" value="XM_024648141.1"/>
</dbReference>
<dbReference type="FunFam" id="1.10.287.70:FF:000143">
    <property type="entry name" value="Probable glutamate receptor"/>
    <property type="match status" value="1"/>
</dbReference>
<keyword evidence="20" id="KW-1185">Reference proteome</keyword>
<dbReference type="AlphaFoldDB" id="A0A090KUS5"/>
<keyword evidence="6 16" id="KW-1133">Transmembrane helix</keyword>
<accession>A0A090KUS5</accession>
<evidence type="ECO:0000256" key="11">
    <source>
        <dbReference type="ARBA" id="ARBA00023286"/>
    </source>
</evidence>
<protein>
    <submittedName>
        <fullName evidence="19 21">Ionotropic receptor 25a</fullName>
    </submittedName>
</protein>
<evidence type="ECO:0000256" key="14">
    <source>
        <dbReference type="PIRSR" id="PIRSR601508-2"/>
    </source>
</evidence>
<dbReference type="WormBase" id="SRAE_X000136600">
    <property type="protein sequence ID" value="SRP08228"/>
    <property type="gene ID" value="WBGene00266934"/>
</dbReference>
<keyword evidence="7" id="KW-0406">Ion transport</keyword>
<dbReference type="WBParaSite" id="SRAE_X000136600.1">
    <property type="protein sequence ID" value="SRAE_X000136600.1"/>
    <property type="gene ID" value="WBGene00266934"/>
</dbReference>
<evidence type="ECO:0000256" key="1">
    <source>
        <dbReference type="ARBA" id="ARBA00004651"/>
    </source>
</evidence>
<dbReference type="OrthoDB" id="5984008at2759"/>
<evidence type="ECO:0000256" key="7">
    <source>
        <dbReference type="ARBA" id="ARBA00023065"/>
    </source>
</evidence>
<evidence type="ECO:0000256" key="6">
    <source>
        <dbReference type="ARBA" id="ARBA00022989"/>
    </source>
</evidence>
<dbReference type="SUPFAM" id="SSF81324">
    <property type="entry name" value="Voltage-gated potassium channels"/>
    <property type="match status" value="1"/>
</dbReference>
<organism evidence="19">
    <name type="scientific">Strongyloides ratti</name>
    <name type="common">Parasitic roundworm</name>
    <dbReference type="NCBI Taxonomy" id="34506"/>
    <lineage>
        <taxon>Eukaryota</taxon>
        <taxon>Metazoa</taxon>
        <taxon>Ecdysozoa</taxon>
        <taxon>Nematoda</taxon>
        <taxon>Chromadorea</taxon>
        <taxon>Rhabditida</taxon>
        <taxon>Tylenchina</taxon>
        <taxon>Panagrolaimomorpha</taxon>
        <taxon>Strongyloidoidea</taxon>
        <taxon>Strongyloididae</taxon>
        <taxon>Strongyloides</taxon>
    </lineage>
</organism>
<evidence type="ECO:0000256" key="13">
    <source>
        <dbReference type="PIRSR" id="PIRSR601508-1"/>
    </source>
</evidence>
<reference evidence="20" key="1">
    <citation type="submission" date="2014-09" db="EMBL/GenBank/DDBJ databases">
        <authorList>
            <person name="Martin A.A."/>
        </authorList>
    </citation>
    <scope>NUCLEOTIDE SEQUENCE</scope>
    <source>
        <strain evidence="20">ED321</strain>
    </source>
</reference>
<dbReference type="CTD" id="36384428"/>
<dbReference type="Gene3D" id="3.40.190.10">
    <property type="entry name" value="Periplasmic binding protein-like II"/>
    <property type="match status" value="2"/>
</dbReference>
<evidence type="ECO:0000259" key="17">
    <source>
        <dbReference type="SMART" id="SM00079"/>
    </source>
</evidence>
<keyword evidence="11" id="KW-1071">Ligand-gated ion channel</keyword>
<reference evidence="21" key="3">
    <citation type="submission" date="2020-12" db="UniProtKB">
        <authorList>
            <consortium name="WormBaseParasite"/>
        </authorList>
    </citation>
    <scope>IDENTIFICATION</scope>
</reference>
<dbReference type="SUPFAM" id="SSF53850">
    <property type="entry name" value="Periplasmic binding protein-like II"/>
    <property type="match status" value="1"/>
</dbReference>
<dbReference type="Pfam" id="PF10613">
    <property type="entry name" value="Lig_chan-Glu_bd"/>
    <property type="match status" value="1"/>
</dbReference>
<evidence type="ECO:0000313" key="19">
    <source>
        <dbReference type="EMBL" id="CEF59620.1"/>
    </source>
</evidence>
<dbReference type="InterPro" id="IPR019594">
    <property type="entry name" value="Glu/Gly-bd"/>
</dbReference>
<feature type="disulfide bond" evidence="15">
    <location>
        <begin position="29"/>
        <end position="294"/>
    </location>
</feature>
<feature type="site" description="Interaction with the cone snail toxin Con-ikot-ikot" evidence="14">
    <location>
        <position position="642"/>
    </location>
</feature>
<evidence type="ECO:0000256" key="2">
    <source>
        <dbReference type="ARBA" id="ARBA00008685"/>
    </source>
</evidence>
<gene>
    <name evidence="19 21 22" type="ORF">SRAE_X000136600</name>
</gene>
<keyword evidence="4" id="KW-1003">Cell membrane</keyword>
<dbReference type="GeneID" id="36384428"/>
<evidence type="ECO:0000256" key="15">
    <source>
        <dbReference type="PIRSR" id="PIRSR601508-3"/>
    </source>
</evidence>
<keyword evidence="12" id="KW-0407">Ion channel</keyword>
<keyword evidence="8 16" id="KW-0472">Membrane</keyword>
<feature type="binding site" evidence="13">
    <location>
        <position position="718"/>
    </location>
    <ligand>
        <name>L-glutamate</name>
        <dbReference type="ChEBI" id="CHEBI:29985"/>
    </ligand>
</feature>
<evidence type="ECO:0000313" key="21">
    <source>
        <dbReference type="WBParaSite" id="SRAE_X000136600.1"/>
    </source>
</evidence>
<comment type="subcellular location">
    <subcellularLocation>
        <location evidence="1">Cell membrane</location>
        <topology evidence="1">Multi-pass membrane protein</topology>
    </subcellularLocation>
</comment>
<keyword evidence="3" id="KW-0813">Transport</keyword>
<feature type="binding site" evidence="13">
    <location>
        <position position="469"/>
    </location>
    <ligand>
        <name>L-glutamate</name>
        <dbReference type="ChEBI" id="CHEBI:29985"/>
    </ligand>
</feature>
<dbReference type="PANTHER" id="PTHR18966">
    <property type="entry name" value="IONOTROPIC GLUTAMATE RECEPTOR"/>
    <property type="match status" value="1"/>
</dbReference>
<evidence type="ECO:0000259" key="18">
    <source>
        <dbReference type="SMART" id="SM00918"/>
    </source>
</evidence>
<feature type="transmembrane region" description="Helical" evidence="16">
    <location>
        <begin position="803"/>
        <end position="827"/>
    </location>
</feature>
<evidence type="ECO:0000256" key="3">
    <source>
        <dbReference type="ARBA" id="ARBA00022448"/>
    </source>
</evidence>
<keyword evidence="15" id="KW-1015">Disulfide bond</keyword>
<feature type="site" description="Crucial to convey clamshell closure to channel opening" evidence="14">
    <location>
        <position position="615"/>
    </location>
</feature>
<reference evidence="19" key="2">
    <citation type="submission" date="2014-09" db="EMBL/GenBank/DDBJ databases">
        <authorList>
            <person name="Aslett A.Martin."/>
        </authorList>
    </citation>
    <scope>NUCLEOTIDE SEQUENCE</scope>
    <source>
        <strain evidence="19">ED321 Heterogonic</strain>
    </source>
</reference>
<dbReference type="Proteomes" id="UP000035682">
    <property type="component" value="Unplaced"/>
</dbReference>
<name>A0A090KUS5_STRRB</name>
<dbReference type="GO" id="GO:0005886">
    <property type="term" value="C:plasma membrane"/>
    <property type="evidence" value="ECO:0007669"/>
    <property type="project" value="UniProtKB-SubCell"/>
</dbReference>
<dbReference type="InterPro" id="IPR001320">
    <property type="entry name" value="Iontro_rcpt_C"/>
</dbReference>
<evidence type="ECO:0000313" key="20">
    <source>
        <dbReference type="Proteomes" id="UP000035682"/>
    </source>
</evidence>
<keyword evidence="5 16" id="KW-0812">Transmembrane</keyword>
<dbReference type="FunFam" id="3.40.190.10:FF:000024">
    <property type="entry name" value="Glutamate receptor, ionotropic, delta 1"/>
    <property type="match status" value="1"/>
</dbReference>
<comment type="similarity">
    <text evidence="2">Belongs to the glutamate-gated ion channel (TC 1.A.10.1) family.</text>
</comment>
<dbReference type="Pfam" id="PF00060">
    <property type="entry name" value="Lig_chan"/>
    <property type="match status" value="1"/>
</dbReference>
<dbReference type="GO" id="GO:0015276">
    <property type="term" value="F:ligand-gated monoatomic ion channel activity"/>
    <property type="evidence" value="ECO:0007669"/>
    <property type="project" value="InterPro"/>
</dbReference>
<feature type="domain" description="Ionotropic glutamate receptor L-glutamate and glycine-binding" evidence="18">
    <location>
        <begin position="394"/>
        <end position="453"/>
    </location>
</feature>